<keyword evidence="7" id="KW-1185">Reference proteome</keyword>
<name>A0ABP8PF43_9NOCA</name>
<dbReference type="InterPro" id="IPR036388">
    <property type="entry name" value="WH-like_DNA-bd_sf"/>
</dbReference>
<dbReference type="RefSeq" id="WP_345349445.1">
    <property type="nucleotide sequence ID" value="NZ_BAABFB010000063.1"/>
</dbReference>
<dbReference type="SUPFAM" id="SSF46785">
    <property type="entry name" value="Winged helix' DNA-binding domain"/>
    <property type="match status" value="1"/>
</dbReference>
<evidence type="ECO:0000256" key="4">
    <source>
        <dbReference type="ARBA" id="ARBA00023163"/>
    </source>
</evidence>
<evidence type="ECO:0000256" key="2">
    <source>
        <dbReference type="ARBA" id="ARBA00023015"/>
    </source>
</evidence>
<dbReference type="InterPro" id="IPR005119">
    <property type="entry name" value="LysR_subst-bd"/>
</dbReference>
<evidence type="ECO:0000256" key="3">
    <source>
        <dbReference type="ARBA" id="ARBA00023125"/>
    </source>
</evidence>
<dbReference type="Gene3D" id="1.10.10.10">
    <property type="entry name" value="Winged helix-like DNA-binding domain superfamily/Winged helix DNA-binding domain"/>
    <property type="match status" value="1"/>
</dbReference>
<dbReference type="PROSITE" id="PS50931">
    <property type="entry name" value="HTH_LYSR"/>
    <property type="match status" value="1"/>
</dbReference>
<proteinExistence type="inferred from homology"/>
<dbReference type="Pfam" id="PF03466">
    <property type="entry name" value="LysR_substrate"/>
    <property type="match status" value="1"/>
</dbReference>
<evidence type="ECO:0000259" key="5">
    <source>
        <dbReference type="PROSITE" id="PS50931"/>
    </source>
</evidence>
<sequence length="301" mass="31899">MEFRQAEHFLAVIDHGGVVRAAAALHLAQPSLSQSIRVLERELGTPLFHRVGRGLVPTPAGKDLIKPARQLLRDVATAHASVAELSGLYNGHVDVGATASACESPLPVLIGDLRRAYPRVTVRVREYSSESDITRAVLDGSVELGFGFLAPEVEDQDQPGVEVHPLSTDEMCVALPASVAAELPDPLPYDQLPDLPAIAVTSGSRARTTVEAALRRAARRTRLGVVTAHRQSAIPLVAAGAGMCWITRQQAANADEPGVVARASDPPIMLTMAVLHRAGVLAPAARALLEVALSRRDMMAG</sequence>
<protein>
    <submittedName>
        <fullName evidence="6">LysR substrate-binding domain-containing protein</fullName>
    </submittedName>
</protein>
<comment type="caution">
    <text evidence="6">The sequence shown here is derived from an EMBL/GenBank/DDBJ whole genome shotgun (WGS) entry which is preliminary data.</text>
</comment>
<evidence type="ECO:0000256" key="1">
    <source>
        <dbReference type="ARBA" id="ARBA00009437"/>
    </source>
</evidence>
<accession>A0ABP8PF43</accession>
<keyword evidence="2" id="KW-0805">Transcription regulation</keyword>
<dbReference type="Gene3D" id="3.40.190.290">
    <property type="match status" value="1"/>
</dbReference>
<dbReference type="InterPro" id="IPR036390">
    <property type="entry name" value="WH_DNA-bd_sf"/>
</dbReference>
<keyword evidence="4" id="KW-0804">Transcription</keyword>
<dbReference type="SUPFAM" id="SSF53850">
    <property type="entry name" value="Periplasmic binding protein-like II"/>
    <property type="match status" value="1"/>
</dbReference>
<dbReference type="InterPro" id="IPR000847">
    <property type="entry name" value="LysR_HTH_N"/>
</dbReference>
<organism evidence="6 7">
    <name type="scientific">Rhodococcus olei</name>
    <dbReference type="NCBI Taxonomy" id="2161675"/>
    <lineage>
        <taxon>Bacteria</taxon>
        <taxon>Bacillati</taxon>
        <taxon>Actinomycetota</taxon>
        <taxon>Actinomycetes</taxon>
        <taxon>Mycobacteriales</taxon>
        <taxon>Nocardiaceae</taxon>
        <taxon>Rhodococcus</taxon>
    </lineage>
</organism>
<feature type="domain" description="HTH lysR-type" evidence="5">
    <location>
        <begin position="1"/>
        <end position="58"/>
    </location>
</feature>
<dbReference type="InterPro" id="IPR050950">
    <property type="entry name" value="HTH-type_LysR_regulators"/>
</dbReference>
<dbReference type="CDD" id="cd05466">
    <property type="entry name" value="PBP2_LTTR_substrate"/>
    <property type="match status" value="1"/>
</dbReference>
<evidence type="ECO:0000313" key="7">
    <source>
        <dbReference type="Proteomes" id="UP001501183"/>
    </source>
</evidence>
<dbReference type="Proteomes" id="UP001501183">
    <property type="component" value="Unassembled WGS sequence"/>
</dbReference>
<dbReference type="EMBL" id="BAABFB010000063">
    <property type="protein sequence ID" value="GAA4485726.1"/>
    <property type="molecule type" value="Genomic_DNA"/>
</dbReference>
<reference evidence="7" key="1">
    <citation type="journal article" date="2019" name="Int. J. Syst. Evol. Microbiol.">
        <title>The Global Catalogue of Microorganisms (GCM) 10K type strain sequencing project: providing services to taxonomists for standard genome sequencing and annotation.</title>
        <authorList>
            <consortium name="The Broad Institute Genomics Platform"/>
            <consortium name="The Broad Institute Genome Sequencing Center for Infectious Disease"/>
            <person name="Wu L."/>
            <person name="Ma J."/>
        </authorList>
    </citation>
    <scope>NUCLEOTIDE SEQUENCE [LARGE SCALE GENOMIC DNA]</scope>
    <source>
        <strain evidence="7">JCM 32206</strain>
    </source>
</reference>
<evidence type="ECO:0000313" key="6">
    <source>
        <dbReference type="EMBL" id="GAA4485726.1"/>
    </source>
</evidence>
<dbReference type="Pfam" id="PF00126">
    <property type="entry name" value="HTH_1"/>
    <property type="match status" value="1"/>
</dbReference>
<comment type="similarity">
    <text evidence="1">Belongs to the LysR transcriptional regulatory family.</text>
</comment>
<keyword evidence="3" id="KW-0238">DNA-binding</keyword>
<dbReference type="PANTHER" id="PTHR30419">
    <property type="entry name" value="HTH-TYPE TRANSCRIPTIONAL REGULATOR YBHD"/>
    <property type="match status" value="1"/>
</dbReference>
<gene>
    <name evidence="6" type="ORF">GCM10023094_41020</name>
</gene>
<dbReference type="PRINTS" id="PR00039">
    <property type="entry name" value="HTHLYSR"/>
</dbReference>